<organism evidence="3 4">
    <name type="scientific">Thermoactinomyces daqus</name>
    <dbReference type="NCBI Taxonomy" id="1329516"/>
    <lineage>
        <taxon>Bacteria</taxon>
        <taxon>Bacillati</taxon>
        <taxon>Bacillota</taxon>
        <taxon>Bacilli</taxon>
        <taxon>Bacillales</taxon>
        <taxon>Thermoactinomycetaceae</taxon>
        <taxon>Thermoactinomyces</taxon>
    </lineage>
</organism>
<proteinExistence type="predicted"/>
<accession>A0A7W1XCX0</accession>
<dbReference type="AlphaFoldDB" id="A0A7W1XCX0"/>
<keyword evidence="2" id="KW-0472">Membrane</keyword>
<feature type="compositionally biased region" description="Basic and acidic residues" evidence="1">
    <location>
        <begin position="148"/>
        <end position="172"/>
    </location>
</feature>
<dbReference type="EMBL" id="JACEIP010000034">
    <property type="protein sequence ID" value="MBA4544308.1"/>
    <property type="molecule type" value="Genomic_DNA"/>
</dbReference>
<feature type="compositionally biased region" description="Polar residues" evidence="1">
    <location>
        <begin position="106"/>
        <end position="117"/>
    </location>
</feature>
<keyword evidence="4" id="KW-1185">Reference proteome</keyword>
<feature type="compositionally biased region" description="Basic and acidic residues" evidence="1">
    <location>
        <begin position="231"/>
        <end position="245"/>
    </location>
</feature>
<feature type="compositionally biased region" description="Basic and acidic residues" evidence="1">
    <location>
        <begin position="198"/>
        <end position="210"/>
    </location>
</feature>
<feature type="compositionally biased region" description="Low complexity" evidence="1">
    <location>
        <begin position="173"/>
        <end position="185"/>
    </location>
</feature>
<evidence type="ECO:0000256" key="2">
    <source>
        <dbReference type="SAM" id="Phobius"/>
    </source>
</evidence>
<gene>
    <name evidence="3" type="ORF">H1164_15760</name>
</gene>
<sequence>MNEKEILDLWDTTRRTPHDPKRVLDLWDTTRTDNYQLQQMRNRQRMRRLAMIPLASGVITVGLAFGSLVPAYAEPILEPQIGHEPNVPHKHLKHLFHRFHSEPLLRSQSEPSESPVLQETPKKDTGFQPKPSTESEEVEPISNQPSPIEEKIEKREEPQKVDQPIEKKEPEHTTAPVKAPTTTVHAEPASIQTFSAKGVHESQPLKRVKEISSPSAKEAEQPVAVNTDSVTPKEIDTTPLRKTENGGDLPKTAGDSVSIAIFGLLLIAGGGQLEAARRMWLKHV</sequence>
<keyword evidence="2" id="KW-1133">Transmembrane helix</keyword>
<dbReference type="RefSeq" id="WP_033099952.1">
    <property type="nucleotide sequence ID" value="NZ_JACEIP010000034.1"/>
</dbReference>
<evidence type="ECO:0000313" key="4">
    <source>
        <dbReference type="Proteomes" id="UP000530514"/>
    </source>
</evidence>
<evidence type="ECO:0000313" key="3">
    <source>
        <dbReference type="EMBL" id="MBA4544308.1"/>
    </source>
</evidence>
<feature type="region of interest" description="Disordered" evidence="1">
    <location>
        <begin position="104"/>
        <end position="251"/>
    </location>
</feature>
<keyword evidence="2" id="KW-0812">Transmembrane</keyword>
<feature type="transmembrane region" description="Helical" evidence="2">
    <location>
        <begin position="49"/>
        <end position="73"/>
    </location>
</feature>
<evidence type="ECO:0000256" key="1">
    <source>
        <dbReference type="SAM" id="MobiDB-lite"/>
    </source>
</evidence>
<comment type="caution">
    <text evidence="3">The sequence shown here is derived from an EMBL/GenBank/DDBJ whole genome shotgun (WGS) entry which is preliminary data.</text>
</comment>
<name>A0A7W1XCX0_9BACL</name>
<dbReference type="Proteomes" id="UP000530514">
    <property type="component" value="Unassembled WGS sequence"/>
</dbReference>
<reference evidence="3 4" key="1">
    <citation type="submission" date="2020-07" db="EMBL/GenBank/DDBJ databases">
        <authorList>
            <person name="Feng H."/>
        </authorList>
    </citation>
    <scope>NUCLEOTIDE SEQUENCE [LARGE SCALE GENOMIC DNA]</scope>
    <source>
        <strain evidence="4">s-11</strain>
    </source>
</reference>
<protein>
    <submittedName>
        <fullName evidence="3">Uncharacterized protein</fullName>
    </submittedName>
</protein>